<name>A0A1I8H346_9PLAT</name>
<dbReference type="Proteomes" id="UP000095280">
    <property type="component" value="Unplaced"/>
</dbReference>
<protein>
    <submittedName>
        <fullName evidence="2">J domain-containing protein</fullName>
    </submittedName>
</protein>
<accession>A0A1I8H346</accession>
<organism evidence="1 2">
    <name type="scientific">Macrostomum lignano</name>
    <dbReference type="NCBI Taxonomy" id="282301"/>
    <lineage>
        <taxon>Eukaryota</taxon>
        <taxon>Metazoa</taxon>
        <taxon>Spiralia</taxon>
        <taxon>Lophotrochozoa</taxon>
        <taxon>Platyhelminthes</taxon>
        <taxon>Rhabditophora</taxon>
        <taxon>Macrostomorpha</taxon>
        <taxon>Macrostomida</taxon>
        <taxon>Macrostomidae</taxon>
        <taxon>Macrostomum</taxon>
    </lineage>
</organism>
<evidence type="ECO:0000313" key="2">
    <source>
        <dbReference type="WBParaSite" id="maker-uti_cns_0004186-snap-gene-0.16-mRNA-1"/>
    </source>
</evidence>
<sequence length="456" mass="52332">MSKASSISEQHRQSGNAHFKSSKASSRVADKRRHLWSALDCYKLGLETATSARDRGLCRKNSGVAHKELCLAEWTNQQRSRAWDHLHSSLACFSEAWRQATLWTKSAGSEGERWRQRFVQQFPEDLLDMYSLTLNLETDQALVDNLARVCNVIGRYSFSNTEYLEVVAGVFIDYANRLLHLSVSLDKKLNYGLAYSYIAKMPFPIQEAERVLSRNATDDAFDCLHSELETLREDQRIQEAVFHSRVELERGKAFCQNLGENSATQMTDEALLAMDHLRAALNLISEDGIDIVLEAEICSDIGSLYLNVFNAENSAEKFFKRCIQLILCHLTGEHEIGCRSENWFAAAERGLRILQERGAKRHDAELRKVLESDGTLADIKTNYDRGIEHFLEHIYKVYSIGDNKLPDADLPLRKRLMVALSHYHPDKADKQDRRQYYLREEITKYLNVRFEQTKVG</sequence>
<reference evidence="2" key="1">
    <citation type="submission" date="2016-11" db="UniProtKB">
        <authorList>
            <consortium name="WormBaseParasite"/>
        </authorList>
    </citation>
    <scope>IDENTIFICATION</scope>
</reference>
<dbReference type="WBParaSite" id="maker-uti_cns_0004186-snap-gene-0.16-mRNA-1">
    <property type="protein sequence ID" value="maker-uti_cns_0004186-snap-gene-0.16-mRNA-1"/>
    <property type="gene ID" value="maker-uti_cns_0004186-snap-gene-0.16"/>
</dbReference>
<evidence type="ECO:0000313" key="1">
    <source>
        <dbReference type="Proteomes" id="UP000095280"/>
    </source>
</evidence>
<keyword evidence="1" id="KW-1185">Reference proteome</keyword>
<proteinExistence type="predicted"/>
<dbReference type="OrthoDB" id="3135773at2759"/>
<dbReference type="AlphaFoldDB" id="A0A1I8H346"/>